<feature type="compositionally biased region" description="Pro residues" evidence="1">
    <location>
        <begin position="118"/>
        <end position="130"/>
    </location>
</feature>
<reference evidence="2 3" key="1">
    <citation type="submission" date="2021-06" db="EMBL/GenBank/DDBJ databases">
        <title>Caerostris darwini draft genome.</title>
        <authorList>
            <person name="Kono N."/>
            <person name="Arakawa K."/>
        </authorList>
    </citation>
    <scope>NUCLEOTIDE SEQUENCE [LARGE SCALE GENOMIC DNA]</scope>
</reference>
<evidence type="ECO:0000313" key="3">
    <source>
        <dbReference type="Proteomes" id="UP001054837"/>
    </source>
</evidence>
<comment type="caution">
    <text evidence="2">The sequence shown here is derived from an EMBL/GenBank/DDBJ whole genome shotgun (WGS) entry which is preliminary data.</text>
</comment>
<organism evidence="2 3">
    <name type="scientific">Caerostris darwini</name>
    <dbReference type="NCBI Taxonomy" id="1538125"/>
    <lineage>
        <taxon>Eukaryota</taxon>
        <taxon>Metazoa</taxon>
        <taxon>Ecdysozoa</taxon>
        <taxon>Arthropoda</taxon>
        <taxon>Chelicerata</taxon>
        <taxon>Arachnida</taxon>
        <taxon>Araneae</taxon>
        <taxon>Araneomorphae</taxon>
        <taxon>Entelegynae</taxon>
        <taxon>Araneoidea</taxon>
        <taxon>Araneidae</taxon>
        <taxon>Caerostris</taxon>
    </lineage>
</organism>
<dbReference type="AlphaFoldDB" id="A0AAV4WW29"/>
<sequence length="130" mass="14848">MERGVMKNEKGEGKRFKSFFPYTTLGAGYKGKGVGGRAINQARQLFSLIARPYSKYQSAASQLPVGGYSSLRAQKKRPFSLRREEMAVPLSWRPGPFDRYRRRPRHLRSTHSSKCPLPYTPFPPTSPNRK</sequence>
<proteinExistence type="predicted"/>
<keyword evidence="3" id="KW-1185">Reference proteome</keyword>
<evidence type="ECO:0000256" key="1">
    <source>
        <dbReference type="SAM" id="MobiDB-lite"/>
    </source>
</evidence>
<name>A0AAV4WW29_9ARAC</name>
<protein>
    <submittedName>
        <fullName evidence="2">Uncharacterized protein</fullName>
    </submittedName>
</protein>
<feature type="compositionally biased region" description="Basic residues" evidence="1">
    <location>
        <begin position="100"/>
        <end position="111"/>
    </location>
</feature>
<accession>A0AAV4WW29</accession>
<dbReference type="Proteomes" id="UP001054837">
    <property type="component" value="Unassembled WGS sequence"/>
</dbReference>
<gene>
    <name evidence="2" type="ORF">CDAR_290041</name>
</gene>
<feature type="region of interest" description="Disordered" evidence="1">
    <location>
        <begin position="92"/>
        <end position="130"/>
    </location>
</feature>
<evidence type="ECO:0000313" key="2">
    <source>
        <dbReference type="EMBL" id="GIY86967.1"/>
    </source>
</evidence>
<dbReference type="EMBL" id="BPLQ01015260">
    <property type="protein sequence ID" value="GIY86967.1"/>
    <property type="molecule type" value="Genomic_DNA"/>
</dbReference>